<dbReference type="RefSeq" id="WP_008924597.1">
    <property type="nucleotide sequence ID" value="NZ_CP045721.1"/>
</dbReference>
<dbReference type="Pfam" id="PF05230">
    <property type="entry name" value="MASE2"/>
    <property type="match status" value="1"/>
</dbReference>
<evidence type="ECO:0000313" key="7">
    <source>
        <dbReference type="Proteomes" id="UP000315469"/>
    </source>
</evidence>
<gene>
    <name evidence="6" type="ORF">FJW02_04895</name>
</gene>
<dbReference type="InterPro" id="IPR043128">
    <property type="entry name" value="Rev_trsase/Diguanyl_cyclase"/>
</dbReference>
<dbReference type="PANTHER" id="PTHR45138">
    <property type="entry name" value="REGULATORY COMPONENTS OF SENSORY TRANSDUCTION SYSTEM"/>
    <property type="match status" value="1"/>
</dbReference>
<dbReference type="NCBIfam" id="TIGR00254">
    <property type="entry name" value="GGDEF"/>
    <property type="match status" value="1"/>
</dbReference>
<dbReference type="InterPro" id="IPR007894">
    <property type="entry name" value="MASE2"/>
</dbReference>
<evidence type="ECO:0000256" key="2">
    <source>
        <dbReference type="ARBA" id="ARBA00012528"/>
    </source>
</evidence>
<keyword evidence="4" id="KW-0812">Transmembrane</keyword>
<comment type="catalytic activity">
    <reaction evidence="3">
        <text>2 GTP = 3',3'-c-di-GMP + 2 diphosphate</text>
        <dbReference type="Rhea" id="RHEA:24898"/>
        <dbReference type="ChEBI" id="CHEBI:33019"/>
        <dbReference type="ChEBI" id="CHEBI:37565"/>
        <dbReference type="ChEBI" id="CHEBI:58805"/>
        <dbReference type="EC" id="2.7.7.65"/>
    </reaction>
</comment>
<dbReference type="Gene3D" id="3.30.70.270">
    <property type="match status" value="1"/>
</dbReference>
<evidence type="ECO:0000256" key="1">
    <source>
        <dbReference type="ARBA" id="ARBA00004665"/>
    </source>
</evidence>
<name>A0ABY2ZMN6_9GAMM</name>
<feature type="transmembrane region" description="Helical" evidence="4">
    <location>
        <begin position="92"/>
        <end position="112"/>
    </location>
</feature>
<dbReference type="EMBL" id="VHJB01000036">
    <property type="protein sequence ID" value="TPV41181.1"/>
    <property type="molecule type" value="Genomic_DNA"/>
</dbReference>
<keyword evidence="7" id="KW-1185">Reference proteome</keyword>
<evidence type="ECO:0000259" key="5">
    <source>
        <dbReference type="PROSITE" id="PS50887"/>
    </source>
</evidence>
<comment type="caution">
    <text evidence="6">The sequence shown here is derived from an EMBL/GenBank/DDBJ whole genome shotgun (WGS) entry which is preliminary data.</text>
</comment>
<feature type="transmembrane region" description="Helical" evidence="4">
    <location>
        <begin position="124"/>
        <end position="141"/>
    </location>
</feature>
<accession>A0ABY2ZMN6</accession>
<dbReference type="CDD" id="cd01949">
    <property type="entry name" value="GGDEF"/>
    <property type="match status" value="1"/>
</dbReference>
<feature type="domain" description="GGDEF" evidence="5">
    <location>
        <begin position="221"/>
        <end position="352"/>
    </location>
</feature>
<dbReference type="InterPro" id="IPR050469">
    <property type="entry name" value="Diguanylate_Cyclase"/>
</dbReference>
<sequence length="364" mass="41136">MNYYTPDDVQLKRRSTRFVRRMFMMRQLGTFLCFLPILSVLMEMGMCPQLCALLFTNAFVWPYAAYRLALRSRDPTGFERKSLTLDAAFGGFWVANMALSPLPSIIIMAVLISDRYSAGGWVQLKSAIKAFLFTFMLAWLVEKAPILLNFSTRTVWLTLPLASGYLLALSVVSHNLTLSLRKKNRELERIALMDPGLKIPNRRLFEQRLESEFLRTQRGEGKAWLMLLDVDHFKQVNDTFGHEAGDFLLAEISALLRNSVGLKDIPARFGGDELCVIVRDADEASITLLAEQIKQGIALLRLPASPTFQCSVSIGIAPASDAESIHQWLRCADEALYQVKRAGRNNIQVWHSGTLETLDEVRSR</sequence>
<feature type="transmembrane region" description="Helical" evidence="4">
    <location>
        <begin position="161"/>
        <end position="180"/>
    </location>
</feature>
<dbReference type="Pfam" id="PF00990">
    <property type="entry name" value="GGDEF"/>
    <property type="match status" value="1"/>
</dbReference>
<evidence type="ECO:0000256" key="4">
    <source>
        <dbReference type="SAM" id="Phobius"/>
    </source>
</evidence>
<dbReference type="GeneID" id="90522955"/>
<dbReference type="SUPFAM" id="SSF55073">
    <property type="entry name" value="Nucleotide cyclase"/>
    <property type="match status" value="1"/>
</dbReference>
<reference evidence="6 7" key="1">
    <citation type="submission" date="2019-06" db="EMBL/GenBank/DDBJ databases">
        <title>Taxogenomics and systematics of the genus Pantoea.</title>
        <authorList>
            <person name="Tambong J.T."/>
        </authorList>
    </citation>
    <scope>NUCLEOTIDE SEQUENCE [LARGE SCALE GENOMIC DNA]</scope>
    <source>
        <strain evidence="6 7">LMG 24197</strain>
    </source>
</reference>
<evidence type="ECO:0000256" key="3">
    <source>
        <dbReference type="ARBA" id="ARBA00034247"/>
    </source>
</evidence>
<dbReference type="PROSITE" id="PS50887">
    <property type="entry name" value="GGDEF"/>
    <property type="match status" value="1"/>
</dbReference>
<dbReference type="SMART" id="SM00267">
    <property type="entry name" value="GGDEF"/>
    <property type="match status" value="1"/>
</dbReference>
<dbReference type="InterPro" id="IPR029787">
    <property type="entry name" value="Nucleotide_cyclase"/>
</dbReference>
<dbReference type="PANTHER" id="PTHR45138:SF24">
    <property type="entry name" value="DIGUANYLATE CYCLASE DGCC-RELATED"/>
    <property type="match status" value="1"/>
</dbReference>
<proteinExistence type="predicted"/>
<dbReference type="Proteomes" id="UP000315469">
    <property type="component" value="Unassembled WGS sequence"/>
</dbReference>
<protein>
    <recommendedName>
        <fullName evidence="2">diguanylate cyclase</fullName>
        <ecNumber evidence="2">2.7.7.65</ecNumber>
    </recommendedName>
</protein>
<dbReference type="InterPro" id="IPR000160">
    <property type="entry name" value="GGDEF_dom"/>
</dbReference>
<keyword evidence="4" id="KW-1133">Transmembrane helix</keyword>
<evidence type="ECO:0000313" key="6">
    <source>
        <dbReference type="EMBL" id="TPV41181.1"/>
    </source>
</evidence>
<comment type="pathway">
    <text evidence="1">Purine metabolism; 3',5'-cyclic di-GMP biosynthesis.</text>
</comment>
<organism evidence="6 7">
    <name type="scientific">Pantoea eucalypti</name>
    <dbReference type="NCBI Taxonomy" id="470933"/>
    <lineage>
        <taxon>Bacteria</taxon>
        <taxon>Pseudomonadati</taxon>
        <taxon>Pseudomonadota</taxon>
        <taxon>Gammaproteobacteria</taxon>
        <taxon>Enterobacterales</taxon>
        <taxon>Erwiniaceae</taxon>
        <taxon>Pantoea</taxon>
    </lineage>
</organism>
<dbReference type="EC" id="2.7.7.65" evidence="2"/>
<keyword evidence="4" id="KW-0472">Membrane</keyword>